<keyword evidence="8" id="KW-0533">Nickel</keyword>
<dbReference type="SUPFAM" id="SSF51735">
    <property type="entry name" value="NAD(P)-binding Rossmann-fold domains"/>
    <property type="match status" value="1"/>
</dbReference>
<feature type="binding site" evidence="7">
    <location>
        <position position="92"/>
    </location>
    <ligand>
        <name>substrate</name>
    </ligand>
</feature>
<dbReference type="SUPFAM" id="SSF56327">
    <property type="entry name" value="LDH C-terminal domain-like"/>
    <property type="match status" value="1"/>
</dbReference>
<feature type="domain" description="Glycosyl hydrolase family 4 C-terminal" evidence="11">
    <location>
        <begin position="192"/>
        <end position="406"/>
    </location>
</feature>
<dbReference type="Pfam" id="PF11975">
    <property type="entry name" value="Glyco_hydro_4C"/>
    <property type="match status" value="1"/>
</dbReference>
<feature type="site" description="Increases basicity of active site Tyr" evidence="9">
    <location>
        <position position="108"/>
    </location>
</feature>
<dbReference type="AlphaFoldDB" id="A0A921G283"/>
<evidence type="ECO:0000256" key="9">
    <source>
        <dbReference type="PIRSR" id="PIRSR601088-4"/>
    </source>
</evidence>
<evidence type="ECO:0000256" key="3">
    <source>
        <dbReference type="ARBA" id="ARBA00022801"/>
    </source>
</evidence>
<feature type="binding site" evidence="8">
    <location>
        <position position="167"/>
    </location>
    <ligand>
        <name>Mn(2+)</name>
        <dbReference type="ChEBI" id="CHEBI:29035"/>
    </ligand>
</feature>
<dbReference type="GO" id="GO:0004553">
    <property type="term" value="F:hydrolase activity, hydrolyzing O-glycosyl compounds"/>
    <property type="evidence" value="ECO:0007669"/>
    <property type="project" value="InterPro"/>
</dbReference>
<dbReference type="CDD" id="cd05296">
    <property type="entry name" value="GH4_P_beta_glucosidase"/>
    <property type="match status" value="1"/>
</dbReference>
<reference evidence="12" key="2">
    <citation type="submission" date="2021-09" db="EMBL/GenBank/DDBJ databases">
        <authorList>
            <person name="Gilroy R."/>
        </authorList>
    </citation>
    <scope>NUCLEOTIDE SEQUENCE</scope>
    <source>
        <strain evidence="12">CHK171-7178</strain>
    </source>
</reference>
<keyword evidence="2 8" id="KW-0479">Metal-binding</keyword>
<evidence type="ECO:0000256" key="1">
    <source>
        <dbReference type="ARBA" id="ARBA00010141"/>
    </source>
</evidence>
<organism evidence="12 13">
    <name type="scientific">Sporosarcina psychrophila</name>
    <name type="common">Bacillus psychrophilus</name>
    <dbReference type="NCBI Taxonomy" id="1476"/>
    <lineage>
        <taxon>Bacteria</taxon>
        <taxon>Bacillati</taxon>
        <taxon>Bacillota</taxon>
        <taxon>Bacilli</taxon>
        <taxon>Bacillales</taxon>
        <taxon>Caryophanaceae</taxon>
        <taxon>Sporosarcina</taxon>
    </lineage>
</organism>
<keyword evidence="4 10" id="KW-0520">NAD</keyword>
<protein>
    <submittedName>
        <fullName evidence="12">6-phospho-beta-glucosidase</fullName>
    </submittedName>
</protein>
<evidence type="ECO:0000256" key="4">
    <source>
        <dbReference type="ARBA" id="ARBA00023027"/>
    </source>
</evidence>
<keyword evidence="8" id="KW-0408">Iron</keyword>
<evidence type="ECO:0000256" key="7">
    <source>
        <dbReference type="PIRSR" id="PIRSR601088-2"/>
    </source>
</evidence>
<evidence type="ECO:0000256" key="6">
    <source>
        <dbReference type="ARBA" id="ARBA00023295"/>
    </source>
</evidence>
<keyword evidence="3 10" id="KW-0378">Hydrolase</keyword>
<evidence type="ECO:0000256" key="10">
    <source>
        <dbReference type="RuleBase" id="RU361152"/>
    </source>
</evidence>
<dbReference type="Proteomes" id="UP000698173">
    <property type="component" value="Unassembled WGS sequence"/>
</dbReference>
<proteinExistence type="inferred from homology"/>
<evidence type="ECO:0000256" key="2">
    <source>
        <dbReference type="ARBA" id="ARBA00022723"/>
    </source>
</evidence>
<keyword evidence="8" id="KW-0170">Cobalt</keyword>
<evidence type="ECO:0000259" key="11">
    <source>
        <dbReference type="Pfam" id="PF11975"/>
    </source>
</evidence>
<feature type="binding site" evidence="8">
    <location>
        <position position="197"/>
    </location>
    <ligand>
        <name>Mn(2+)</name>
        <dbReference type="ChEBI" id="CHEBI:29035"/>
    </ligand>
</feature>
<reference evidence="12" key="1">
    <citation type="journal article" date="2021" name="PeerJ">
        <title>Extensive microbial diversity within the chicken gut microbiome revealed by metagenomics and culture.</title>
        <authorList>
            <person name="Gilroy R."/>
            <person name="Ravi A."/>
            <person name="Getino M."/>
            <person name="Pursley I."/>
            <person name="Horton D.L."/>
            <person name="Alikhan N.F."/>
            <person name="Baker D."/>
            <person name="Gharbi K."/>
            <person name="Hall N."/>
            <person name="Watson M."/>
            <person name="Adriaenssens E.M."/>
            <person name="Foster-Nyarko E."/>
            <person name="Jarju S."/>
            <person name="Secka A."/>
            <person name="Antonio M."/>
            <person name="Oren A."/>
            <person name="Chaudhuri R.R."/>
            <person name="La Ragione R."/>
            <person name="Hildebrand F."/>
            <person name="Pallen M.J."/>
        </authorList>
    </citation>
    <scope>NUCLEOTIDE SEQUENCE</scope>
    <source>
        <strain evidence="12">CHK171-7178</strain>
    </source>
</reference>
<evidence type="ECO:0000313" key="12">
    <source>
        <dbReference type="EMBL" id="HJF33531.1"/>
    </source>
</evidence>
<accession>A0A921G283</accession>
<dbReference type="InterPro" id="IPR001088">
    <property type="entry name" value="Glyco_hydro_4"/>
</dbReference>
<comment type="similarity">
    <text evidence="1 10">Belongs to the glycosyl hydrolase 4 family.</text>
</comment>
<keyword evidence="6 10" id="KW-0326">Glycosidase</keyword>
<dbReference type="GO" id="GO:0005975">
    <property type="term" value="P:carbohydrate metabolic process"/>
    <property type="evidence" value="ECO:0007669"/>
    <property type="project" value="InterPro"/>
</dbReference>
<feature type="binding site" evidence="7">
    <location>
        <position position="146"/>
    </location>
    <ligand>
        <name>substrate</name>
    </ligand>
</feature>
<dbReference type="PANTHER" id="PTHR32092:SF5">
    <property type="entry name" value="6-PHOSPHO-BETA-GLUCOSIDASE"/>
    <property type="match status" value="1"/>
</dbReference>
<comment type="cofactor">
    <cofactor evidence="10">
        <name>NAD(+)</name>
        <dbReference type="ChEBI" id="CHEBI:57540"/>
    </cofactor>
    <text evidence="10">Binds 1 NAD(+) per subunit.</text>
</comment>
<name>A0A921G283_SPOPS</name>
<dbReference type="PANTHER" id="PTHR32092">
    <property type="entry name" value="6-PHOSPHO-BETA-GLUCOSIDASE-RELATED"/>
    <property type="match status" value="1"/>
</dbReference>
<dbReference type="GO" id="GO:0016616">
    <property type="term" value="F:oxidoreductase activity, acting on the CH-OH group of donors, NAD or NADP as acceptor"/>
    <property type="evidence" value="ECO:0007669"/>
    <property type="project" value="InterPro"/>
</dbReference>
<dbReference type="GO" id="GO:0046872">
    <property type="term" value="F:metal ion binding"/>
    <property type="evidence" value="ECO:0007669"/>
    <property type="project" value="UniProtKB-KW"/>
</dbReference>
<keyword evidence="5 8" id="KW-0464">Manganese</keyword>
<dbReference type="InterPro" id="IPR015955">
    <property type="entry name" value="Lactate_DH/Glyco_Ohase_4_C"/>
</dbReference>
<dbReference type="Gene3D" id="3.40.50.720">
    <property type="entry name" value="NAD(P)-binding Rossmann-like Domain"/>
    <property type="match status" value="1"/>
</dbReference>
<dbReference type="Pfam" id="PF02056">
    <property type="entry name" value="Glyco_hydro_4"/>
    <property type="match status" value="1"/>
</dbReference>
<dbReference type="Gene3D" id="3.90.110.10">
    <property type="entry name" value="Lactate dehydrogenase/glycoside hydrolase, family 4, C-terminal"/>
    <property type="match status" value="1"/>
</dbReference>
<sequence>MKIAVIGGGSSYTPELIEGIILRADQVKVDEIVLVDIESGKEKLEIVGALAKRMIQKSGLPIKIELTFDRIKAITNADFVLTQFRVGGLKARANDERIPLKYDVIGQETVGPGGFAKALRTIPVILDICKEIEEYSNDAWLINFTNPAGMVTEAIHKYTSVKAIGLCNVPINMQQMSATILEVDRKDVNISFAGLNHLVYATKVVVNGQDKMATLIDRIIEGRNMNMKNIHDAPWEEDFIKALQVLPCPYHRYYYMMDEMLIEEKEAAELRGTRAEQVQAIERELFEIYKNPTLDVKPIELEERGGALYSEAAISLITSIVTNDHAIHTVNVLNNGAISQLPDDVVVEVSCVVNSEGAKPIQVGKLPPELNGLIQQIKAFEQLTIEAAVTGNKQKALIALVANPFVPSSKVAKQLLNDLLEANKDYLPKFSMKE</sequence>
<dbReference type="InterPro" id="IPR036291">
    <property type="entry name" value="NAD(P)-bd_dom_sf"/>
</dbReference>
<dbReference type="PRINTS" id="PR00732">
    <property type="entry name" value="GLHYDRLASE4"/>
</dbReference>
<evidence type="ECO:0000256" key="5">
    <source>
        <dbReference type="ARBA" id="ARBA00023211"/>
    </source>
</evidence>
<gene>
    <name evidence="12" type="ORF">K8V56_17345</name>
</gene>
<evidence type="ECO:0000313" key="13">
    <source>
        <dbReference type="Proteomes" id="UP000698173"/>
    </source>
</evidence>
<evidence type="ECO:0000256" key="8">
    <source>
        <dbReference type="PIRSR" id="PIRSR601088-3"/>
    </source>
</evidence>
<comment type="caution">
    <text evidence="12">The sequence shown here is derived from an EMBL/GenBank/DDBJ whole genome shotgun (WGS) entry which is preliminary data.</text>
</comment>
<dbReference type="EMBL" id="DYWT01000264">
    <property type="protein sequence ID" value="HJF33531.1"/>
    <property type="molecule type" value="Genomic_DNA"/>
</dbReference>
<dbReference type="InterPro" id="IPR022616">
    <property type="entry name" value="Glyco_hydro_4_C"/>
</dbReference>